<feature type="region of interest" description="Disordered" evidence="6">
    <location>
        <begin position="181"/>
        <end position="208"/>
    </location>
</feature>
<evidence type="ECO:0000256" key="7">
    <source>
        <dbReference type="SAM" id="Phobius"/>
    </source>
</evidence>
<dbReference type="PANTHER" id="PTHR33406:SF13">
    <property type="entry name" value="MEMBRANE PROTEIN YDFJ"/>
    <property type="match status" value="1"/>
</dbReference>
<feature type="transmembrane region" description="Helical" evidence="7">
    <location>
        <begin position="672"/>
        <end position="694"/>
    </location>
</feature>
<feature type="transmembrane region" description="Helical" evidence="7">
    <location>
        <begin position="251"/>
        <end position="268"/>
    </location>
</feature>
<feature type="transmembrane region" description="Helical" evidence="7">
    <location>
        <begin position="300"/>
        <end position="319"/>
    </location>
</feature>
<comment type="subcellular location">
    <subcellularLocation>
        <location evidence="1">Cell membrane</location>
        <topology evidence="1">Multi-pass membrane protein</topology>
    </subcellularLocation>
</comment>
<sequence length="801" mass="87448">MLVTLALASQIPSLEWETDARVYMPKGHPAIEYDEKIENLFGAKDAIIIAIVNRDKTIFNAETLAKIQRVTEKIAKLPSVVANRALDVASPTTVTLFEGDEESVGAVRLMPVAPVSQTDIENIKQKVSDHEDILKGNLISADGKAAMIRAKIEEGAANRYQAYWQIKGILAAESGGGDAWGGWQGGDWGQSGGAAQTDEGRTGDAPEDAWKQWQTAETTDDYDDNGDQFYVSGRPAIEVTSGLNALEDIKVMIPLLLATMAVVLFMIFKTARGVLLPLSVMIGAIIWTLGIMAILKVPMYTISTMLPVILVAVGIGDSVHFLSNYYNKVLEDPYRKSTEIVGAVITMLSRPLITTSLTTGIGFMALLFAEMPPFKLFGLFTVLGISISWFLTVTFVAAMLVILKPKVADYLERKRSLRVHDGQDVLTRALVSGGIMITRNSRSAALIAIIIVVAMSIGASRLYVNSSWMSDFKPESEVSQATDLINEKFDGSITLNVVLEADKKDALKSPELLNKIDRLQRYAETLPLVGDSLSMVDYLKSLNKSLHSMQQAYYRIPDSQREIAEGLYLYSVSGQPELLDEMVDYDYQRANIVVMIKTDETLHLRRIIDSIDAYANDVFAGSGVQINYAGPGNNSYVWADLLIDSQTVALLFSKIAIFLMALLLLRSVIGSVAIVLPVVVTTTIVAGMAGWLSIPMDVSTVLAAGIAIGVGVDFAVHYVFRYKIHRDAGRTHEEAVAGTMKGVGRTIVFNAVVVSAGFAVLLLSQFPPHVKLGVFVMVYMVISCIVALYLLPLILRKFSVH</sequence>
<feature type="transmembrane region" description="Helical" evidence="7">
    <location>
        <begin position="380"/>
        <end position="403"/>
    </location>
</feature>
<dbReference type="InterPro" id="IPR000731">
    <property type="entry name" value="SSD"/>
</dbReference>
<evidence type="ECO:0000256" key="2">
    <source>
        <dbReference type="ARBA" id="ARBA00022475"/>
    </source>
</evidence>
<dbReference type="InterPro" id="IPR004869">
    <property type="entry name" value="MMPL_dom"/>
</dbReference>
<dbReference type="PROSITE" id="PS50156">
    <property type="entry name" value="SSD"/>
    <property type="match status" value="1"/>
</dbReference>
<feature type="transmembrane region" description="Helical" evidence="7">
    <location>
        <begin position="772"/>
        <end position="795"/>
    </location>
</feature>
<evidence type="ECO:0000256" key="1">
    <source>
        <dbReference type="ARBA" id="ARBA00004651"/>
    </source>
</evidence>
<dbReference type="Pfam" id="PF12349">
    <property type="entry name" value="Sterol-sensing"/>
    <property type="match status" value="1"/>
</dbReference>
<organism evidence="9 10">
    <name type="scientific">Candidatus Tenderia electrophaga</name>
    <dbReference type="NCBI Taxonomy" id="1748243"/>
    <lineage>
        <taxon>Bacteria</taxon>
        <taxon>Pseudomonadati</taxon>
        <taxon>Pseudomonadota</taxon>
        <taxon>Gammaproteobacteria</taxon>
        <taxon>Candidatus Tenderiales</taxon>
        <taxon>Candidatus Tenderiaceae</taxon>
        <taxon>Candidatus Tenderia</taxon>
    </lineage>
</organism>
<feature type="transmembrane region" description="Helical" evidence="7">
    <location>
        <begin position="444"/>
        <end position="464"/>
    </location>
</feature>
<dbReference type="AlphaFoldDB" id="A0A0S2TAL2"/>
<keyword evidence="3 7" id="KW-0812">Transmembrane</keyword>
<keyword evidence="2" id="KW-1003">Cell membrane</keyword>
<feature type="compositionally biased region" description="Basic and acidic residues" evidence="6">
    <location>
        <begin position="198"/>
        <end position="208"/>
    </location>
</feature>
<evidence type="ECO:0000259" key="8">
    <source>
        <dbReference type="PROSITE" id="PS50156"/>
    </source>
</evidence>
<dbReference type="STRING" id="1748243.Tel_02745"/>
<evidence type="ECO:0000313" key="9">
    <source>
        <dbReference type="EMBL" id="ALP52147.1"/>
    </source>
</evidence>
<dbReference type="KEGG" id="tee:Tel_02745"/>
<dbReference type="EMBL" id="CP013099">
    <property type="protein sequence ID" value="ALP52147.1"/>
    <property type="molecule type" value="Genomic_DNA"/>
</dbReference>
<protein>
    <recommendedName>
        <fullName evidence="8">SSD domain-containing protein</fullName>
    </recommendedName>
</protein>
<keyword evidence="10" id="KW-1185">Reference proteome</keyword>
<dbReference type="Gene3D" id="1.20.1640.10">
    <property type="entry name" value="Multidrug efflux transporter AcrB transmembrane domain"/>
    <property type="match status" value="2"/>
</dbReference>
<evidence type="ECO:0000256" key="3">
    <source>
        <dbReference type="ARBA" id="ARBA00022692"/>
    </source>
</evidence>
<name>A0A0S2TAL2_9GAMM</name>
<dbReference type="Proteomes" id="UP000055136">
    <property type="component" value="Chromosome"/>
</dbReference>
<evidence type="ECO:0000256" key="4">
    <source>
        <dbReference type="ARBA" id="ARBA00022989"/>
    </source>
</evidence>
<gene>
    <name evidence="9" type="ORF">Tel_02745</name>
</gene>
<feature type="transmembrane region" description="Helical" evidence="7">
    <location>
        <begin position="340"/>
        <end position="368"/>
    </location>
</feature>
<keyword evidence="5 7" id="KW-0472">Membrane</keyword>
<dbReference type="InterPro" id="IPR050545">
    <property type="entry name" value="Mycobact_MmpL"/>
</dbReference>
<feature type="domain" description="SSD" evidence="8">
    <location>
        <begin position="284"/>
        <end position="402"/>
    </location>
</feature>
<dbReference type="SUPFAM" id="SSF82866">
    <property type="entry name" value="Multidrug efflux transporter AcrB transmembrane domain"/>
    <property type="match status" value="2"/>
</dbReference>
<feature type="transmembrane region" description="Helical" evidence="7">
    <location>
        <begin position="647"/>
        <end position="665"/>
    </location>
</feature>
<dbReference type="GO" id="GO:0005886">
    <property type="term" value="C:plasma membrane"/>
    <property type="evidence" value="ECO:0007669"/>
    <property type="project" value="UniProtKB-SubCell"/>
</dbReference>
<dbReference type="InterPro" id="IPR053958">
    <property type="entry name" value="HMGCR/SNAP/NPC1-like_SSD"/>
</dbReference>
<proteinExistence type="predicted"/>
<feature type="transmembrane region" description="Helical" evidence="7">
    <location>
        <begin position="275"/>
        <end position="294"/>
    </location>
</feature>
<feature type="transmembrane region" description="Helical" evidence="7">
    <location>
        <begin position="747"/>
        <end position="766"/>
    </location>
</feature>
<evidence type="ECO:0000256" key="5">
    <source>
        <dbReference type="ARBA" id="ARBA00023136"/>
    </source>
</evidence>
<evidence type="ECO:0000313" key="10">
    <source>
        <dbReference type="Proteomes" id="UP000055136"/>
    </source>
</evidence>
<keyword evidence="4 7" id="KW-1133">Transmembrane helix</keyword>
<feature type="transmembrane region" description="Helical" evidence="7">
    <location>
        <begin position="700"/>
        <end position="720"/>
    </location>
</feature>
<accession>A0A0S2TAL2</accession>
<feature type="compositionally biased region" description="Gly residues" evidence="6">
    <location>
        <begin position="181"/>
        <end position="192"/>
    </location>
</feature>
<reference evidence="9" key="1">
    <citation type="submission" date="2015-10" db="EMBL/GenBank/DDBJ databases">
        <title>Description of Candidatus Tenderia electrophaga gen. nov, sp. nov., an Uncultivated Electroautotroph from a Biocathode Enrichment.</title>
        <authorList>
            <person name="Eddie B.J."/>
            <person name="Malanoski A.P."/>
            <person name="Wang Z."/>
            <person name="Hall R.J."/>
            <person name="Oh S.D."/>
            <person name="Heiner C."/>
            <person name="Lin B."/>
            <person name="Strycharz-Glaven S.M."/>
        </authorList>
    </citation>
    <scope>NUCLEOTIDE SEQUENCE [LARGE SCALE GENOMIC DNA]</scope>
    <source>
        <strain evidence="9">NRL1</strain>
    </source>
</reference>
<dbReference type="PANTHER" id="PTHR33406">
    <property type="entry name" value="MEMBRANE PROTEIN MJ1562-RELATED"/>
    <property type="match status" value="1"/>
</dbReference>
<dbReference type="Pfam" id="PF03176">
    <property type="entry name" value="MMPL"/>
    <property type="match status" value="1"/>
</dbReference>
<evidence type="ECO:0000256" key="6">
    <source>
        <dbReference type="SAM" id="MobiDB-lite"/>
    </source>
</evidence>